<keyword evidence="3" id="KW-0804">Transcription</keyword>
<keyword evidence="2 4" id="KW-0238">DNA-binding</keyword>
<keyword evidence="7" id="KW-1185">Reference proteome</keyword>
<dbReference type="InterPro" id="IPR009057">
    <property type="entry name" value="Homeodomain-like_sf"/>
</dbReference>
<dbReference type="InterPro" id="IPR001647">
    <property type="entry name" value="HTH_TetR"/>
</dbReference>
<dbReference type="InterPro" id="IPR054156">
    <property type="entry name" value="YxaF_TetR_C"/>
</dbReference>
<dbReference type="SUPFAM" id="SSF46689">
    <property type="entry name" value="Homeodomain-like"/>
    <property type="match status" value="1"/>
</dbReference>
<name>A0ABW8WE23_9CYAN</name>
<dbReference type="RefSeq" id="WP_237265993.1">
    <property type="nucleotide sequence ID" value="NZ_JBFQGM010000001.1"/>
</dbReference>
<keyword evidence="1" id="KW-0805">Transcription regulation</keyword>
<dbReference type="Pfam" id="PF21993">
    <property type="entry name" value="TetR_C_13_2"/>
    <property type="match status" value="1"/>
</dbReference>
<dbReference type="Proteomes" id="UP001628874">
    <property type="component" value="Unassembled WGS sequence"/>
</dbReference>
<dbReference type="SUPFAM" id="SSF48498">
    <property type="entry name" value="Tetracyclin repressor-like, C-terminal domain"/>
    <property type="match status" value="1"/>
</dbReference>
<evidence type="ECO:0000256" key="4">
    <source>
        <dbReference type="PROSITE-ProRule" id="PRU00335"/>
    </source>
</evidence>
<feature type="domain" description="HTH tetR-type" evidence="5">
    <location>
        <begin position="11"/>
        <end position="71"/>
    </location>
</feature>
<dbReference type="PROSITE" id="PS50977">
    <property type="entry name" value="HTH_TETR_2"/>
    <property type="match status" value="1"/>
</dbReference>
<dbReference type="PANTHER" id="PTHR47506:SF1">
    <property type="entry name" value="HTH-TYPE TRANSCRIPTIONAL REGULATOR YJDC"/>
    <property type="match status" value="1"/>
</dbReference>
<feature type="DNA-binding region" description="H-T-H motif" evidence="4">
    <location>
        <begin position="34"/>
        <end position="53"/>
    </location>
</feature>
<evidence type="ECO:0000313" key="7">
    <source>
        <dbReference type="Proteomes" id="UP001628874"/>
    </source>
</evidence>
<gene>
    <name evidence="6" type="ORF">AB0759_01140</name>
</gene>
<evidence type="ECO:0000256" key="1">
    <source>
        <dbReference type="ARBA" id="ARBA00023015"/>
    </source>
</evidence>
<dbReference type="EMBL" id="JBFQGM010000001">
    <property type="protein sequence ID" value="MFL9459247.1"/>
    <property type="molecule type" value="Genomic_DNA"/>
</dbReference>
<dbReference type="InterPro" id="IPR036271">
    <property type="entry name" value="Tet_transcr_reg_TetR-rel_C_sf"/>
</dbReference>
<evidence type="ECO:0000256" key="2">
    <source>
        <dbReference type="ARBA" id="ARBA00023125"/>
    </source>
</evidence>
<dbReference type="Pfam" id="PF00440">
    <property type="entry name" value="TetR_N"/>
    <property type="match status" value="1"/>
</dbReference>
<dbReference type="PANTHER" id="PTHR47506">
    <property type="entry name" value="TRANSCRIPTIONAL REGULATORY PROTEIN"/>
    <property type="match status" value="1"/>
</dbReference>
<reference evidence="6 7" key="1">
    <citation type="submission" date="2024-07" db="EMBL/GenBank/DDBJ databases">
        <authorList>
            <person name="Tripathy S."/>
        </authorList>
    </citation>
    <scope>NUCLEOTIDE SEQUENCE [LARGE SCALE GENOMIC DNA]</scope>
    <source>
        <strain evidence="6 7">VB-61278_2</strain>
    </source>
</reference>
<accession>A0ABW8WE23</accession>
<dbReference type="Gene3D" id="1.10.357.10">
    <property type="entry name" value="Tetracycline Repressor, domain 2"/>
    <property type="match status" value="1"/>
</dbReference>
<evidence type="ECO:0000256" key="3">
    <source>
        <dbReference type="ARBA" id="ARBA00023163"/>
    </source>
</evidence>
<comment type="caution">
    <text evidence="6">The sequence shown here is derived from an EMBL/GenBank/DDBJ whole genome shotgun (WGS) entry which is preliminary data.</text>
</comment>
<organism evidence="6 7">
    <name type="scientific">Scytonema tolypothrichoides VB-61278_2</name>
    <dbReference type="NCBI Taxonomy" id="3232314"/>
    <lineage>
        <taxon>Bacteria</taxon>
        <taxon>Bacillati</taxon>
        <taxon>Cyanobacteriota</taxon>
        <taxon>Cyanophyceae</taxon>
        <taxon>Nostocales</taxon>
        <taxon>Scytonemataceae</taxon>
        <taxon>Scytonema</taxon>
    </lineage>
</organism>
<sequence length="191" mass="21356">MSRGQFLIPQYMAKDTYIPCLLQLFRQYGYDGATLSKISQATGLGKASLYHHFPGGKDEMMMAVLDFLNSWFEQHILKALHSEGDVRTRLCRMCDRVLELYDGGEQPCLTAIILMGSARDVFHAKVQAVLRAWIDAIANVLIEAGFRESLAKERAQNALIAIQGALIVAHGLDDLTPFERVVKQLPQELCS</sequence>
<evidence type="ECO:0000313" key="6">
    <source>
        <dbReference type="EMBL" id="MFL9459247.1"/>
    </source>
</evidence>
<evidence type="ECO:0000259" key="5">
    <source>
        <dbReference type="PROSITE" id="PS50977"/>
    </source>
</evidence>
<proteinExistence type="predicted"/>
<protein>
    <submittedName>
        <fullName evidence="6">TetR/AcrR family transcriptional regulator</fullName>
    </submittedName>
</protein>